<evidence type="ECO:0000313" key="4">
    <source>
        <dbReference type="Proteomes" id="UP000735302"/>
    </source>
</evidence>
<dbReference type="AlphaFoldDB" id="A0AAV3YMQ0"/>
<organism evidence="3 4">
    <name type="scientific">Plakobranchus ocellatus</name>
    <dbReference type="NCBI Taxonomy" id="259542"/>
    <lineage>
        <taxon>Eukaryota</taxon>
        <taxon>Metazoa</taxon>
        <taxon>Spiralia</taxon>
        <taxon>Lophotrochozoa</taxon>
        <taxon>Mollusca</taxon>
        <taxon>Gastropoda</taxon>
        <taxon>Heterobranchia</taxon>
        <taxon>Euthyneura</taxon>
        <taxon>Panpulmonata</taxon>
        <taxon>Sacoglossa</taxon>
        <taxon>Placobranchoidea</taxon>
        <taxon>Plakobranchidae</taxon>
        <taxon>Plakobranchus</taxon>
    </lineage>
</organism>
<gene>
    <name evidence="3" type="ORF">PoB_001088500</name>
</gene>
<evidence type="ECO:0000313" key="3">
    <source>
        <dbReference type="EMBL" id="GFN84379.1"/>
    </source>
</evidence>
<dbReference type="Proteomes" id="UP000735302">
    <property type="component" value="Unassembled WGS sequence"/>
</dbReference>
<feature type="compositionally biased region" description="Pro residues" evidence="1">
    <location>
        <begin position="161"/>
        <end position="171"/>
    </location>
</feature>
<proteinExistence type="predicted"/>
<evidence type="ECO:0000256" key="2">
    <source>
        <dbReference type="SAM" id="Phobius"/>
    </source>
</evidence>
<comment type="caution">
    <text evidence="3">The sequence shown here is derived from an EMBL/GenBank/DDBJ whole genome shotgun (WGS) entry which is preliminary data.</text>
</comment>
<feature type="compositionally biased region" description="Pro residues" evidence="1">
    <location>
        <begin position="135"/>
        <end position="152"/>
    </location>
</feature>
<keyword evidence="2" id="KW-0812">Transmembrane</keyword>
<keyword evidence="4" id="KW-1185">Reference proteome</keyword>
<feature type="region of interest" description="Disordered" evidence="1">
    <location>
        <begin position="135"/>
        <end position="171"/>
    </location>
</feature>
<evidence type="ECO:0000256" key="1">
    <source>
        <dbReference type="SAM" id="MobiDB-lite"/>
    </source>
</evidence>
<keyword evidence="2" id="KW-1133">Transmembrane helix</keyword>
<dbReference type="EMBL" id="BLXT01001305">
    <property type="protein sequence ID" value="GFN84379.1"/>
    <property type="molecule type" value="Genomic_DNA"/>
</dbReference>
<protein>
    <submittedName>
        <fullName evidence="3">Uncharacterized protein</fullName>
    </submittedName>
</protein>
<keyword evidence="2" id="KW-0472">Membrane</keyword>
<reference evidence="3 4" key="1">
    <citation type="journal article" date="2021" name="Elife">
        <title>Chloroplast acquisition without the gene transfer in kleptoplastic sea slugs, Plakobranchus ocellatus.</title>
        <authorList>
            <person name="Maeda T."/>
            <person name="Takahashi S."/>
            <person name="Yoshida T."/>
            <person name="Shimamura S."/>
            <person name="Takaki Y."/>
            <person name="Nagai Y."/>
            <person name="Toyoda A."/>
            <person name="Suzuki Y."/>
            <person name="Arimoto A."/>
            <person name="Ishii H."/>
            <person name="Satoh N."/>
            <person name="Nishiyama T."/>
            <person name="Hasebe M."/>
            <person name="Maruyama T."/>
            <person name="Minagawa J."/>
            <person name="Obokata J."/>
            <person name="Shigenobu S."/>
        </authorList>
    </citation>
    <scope>NUCLEOTIDE SEQUENCE [LARGE SCALE GENOMIC DNA]</scope>
</reference>
<accession>A0AAV3YMQ0</accession>
<sequence>MSARPVPMELINAAQIPLREKLAPSLGKVKCDFSLCGKVNNHQQAQLESRRVTVLLVAGAVHREFLGCPQQVRAASQPPLPFFILLLIFLLLHHFIFLLIPLLFTIVLLLLHHFVLFLFLFALRILAIFPCRSPPPPPPPSPPPRLPSPPRPHPLRFHTLPLPPPSPHALS</sequence>
<name>A0AAV3YMQ0_9GAST</name>
<feature type="transmembrane region" description="Helical" evidence="2">
    <location>
        <begin position="80"/>
        <end position="100"/>
    </location>
</feature>
<feature type="transmembrane region" description="Helical" evidence="2">
    <location>
        <begin position="106"/>
        <end position="127"/>
    </location>
</feature>